<evidence type="ECO:0000256" key="8">
    <source>
        <dbReference type="ARBA" id="ARBA00023002"/>
    </source>
</evidence>
<evidence type="ECO:0000313" key="18">
    <source>
        <dbReference type="EMBL" id="MCK0087799.1"/>
    </source>
</evidence>
<keyword evidence="13 14" id="KW-0521">NADP</keyword>
<comment type="catalytic activity">
    <reaction evidence="11">
        <text>L-homoserine + NADP(+) = L-aspartate 4-semialdehyde + NADPH + H(+)</text>
        <dbReference type="Rhea" id="RHEA:15761"/>
        <dbReference type="ChEBI" id="CHEBI:15378"/>
        <dbReference type="ChEBI" id="CHEBI:57476"/>
        <dbReference type="ChEBI" id="CHEBI:57783"/>
        <dbReference type="ChEBI" id="CHEBI:58349"/>
        <dbReference type="ChEBI" id="CHEBI:537519"/>
        <dbReference type="EC" id="1.1.1.3"/>
    </reaction>
    <physiologicalReaction direction="right-to-left" evidence="11">
        <dbReference type="Rhea" id="RHEA:15763"/>
    </physiologicalReaction>
</comment>
<comment type="caution">
    <text evidence="18">The sequence shown here is derived from an EMBL/GenBank/DDBJ whole genome shotgun (WGS) entry which is preliminary data.</text>
</comment>
<feature type="domain" description="Aspartate/homoserine dehydrogenase NAD-binding" evidence="17">
    <location>
        <begin position="8"/>
        <end position="124"/>
    </location>
</feature>
<comment type="pathway">
    <text evidence="1 14">Amino-acid biosynthesis; L-threonine biosynthesis; L-threonine from L-aspartate: step 3/5.</text>
</comment>
<evidence type="ECO:0000256" key="10">
    <source>
        <dbReference type="ARBA" id="ARBA00023167"/>
    </source>
</evidence>
<evidence type="ECO:0000259" key="17">
    <source>
        <dbReference type="Pfam" id="PF03447"/>
    </source>
</evidence>
<evidence type="ECO:0000256" key="12">
    <source>
        <dbReference type="PIRSR" id="PIRSR000098-1"/>
    </source>
</evidence>
<proteinExistence type="inferred from homology"/>
<keyword evidence="8 14" id="KW-0560">Oxidoreductase</keyword>
<reference evidence="19" key="2">
    <citation type="submission" date="2023-01" db="EMBL/GenBank/DDBJ databases">
        <title>Human gut microbiome strain richness.</title>
        <authorList>
            <person name="Chen-Liaw A."/>
        </authorList>
    </citation>
    <scope>NUCLEOTIDE SEQUENCE</scope>
    <source>
        <strain evidence="19">B1_m1001713B170214d0_201011</strain>
    </source>
</reference>
<dbReference type="GeneID" id="57969231"/>
<feature type="binding site" evidence="13">
    <location>
        <position position="185"/>
    </location>
    <ligand>
        <name>L-homoserine</name>
        <dbReference type="ChEBI" id="CHEBI:57476"/>
    </ligand>
</feature>
<dbReference type="FunFam" id="3.30.360.10:FF:000005">
    <property type="entry name" value="Homoserine dehydrogenase"/>
    <property type="match status" value="1"/>
</dbReference>
<dbReference type="Proteomes" id="UP001300871">
    <property type="component" value="Unassembled WGS sequence"/>
</dbReference>
<protein>
    <recommendedName>
        <fullName evidence="5 14">Homoserine dehydrogenase</fullName>
        <ecNumber evidence="4 14">1.1.1.3</ecNumber>
    </recommendedName>
</protein>
<accession>A0AAW5F7J6</accession>
<name>A0AAW5F7J6_CLOSY</name>
<dbReference type="GO" id="GO:0009086">
    <property type="term" value="P:methionine biosynthetic process"/>
    <property type="evidence" value="ECO:0007669"/>
    <property type="project" value="UniProtKB-KW"/>
</dbReference>
<gene>
    <name evidence="18" type="ORF">K5I21_18395</name>
    <name evidence="19" type="ORF">PM006_04405</name>
</gene>
<evidence type="ECO:0000256" key="14">
    <source>
        <dbReference type="RuleBase" id="RU000579"/>
    </source>
</evidence>
<evidence type="ECO:0000313" key="20">
    <source>
        <dbReference type="Proteomes" id="UP001203136"/>
    </source>
</evidence>
<evidence type="ECO:0000256" key="3">
    <source>
        <dbReference type="ARBA" id="ARBA00006753"/>
    </source>
</evidence>
<feature type="active site" description="Proton donor" evidence="12">
    <location>
        <position position="200"/>
    </location>
</feature>
<organism evidence="18 20">
    <name type="scientific">Clostridium symbiosum</name>
    <name type="common">Bacteroides symbiosus</name>
    <dbReference type="NCBI Taxonomy" id="1512"/>
    <lineage>
        <taxon>Bacteria</taxon>
        <taxon>Bacillati</taxon>
        <taxon>Bacillota</taxon>
        <taxon>Clostridia</taxon>
        <taxon>Lachnospirales</taxon>
        <taxon>Lachnospiraceae</taxon>
        <taxon>Otoolea</taxon>
    </lineage>
</organism>
<dbReference type="NCBIfam" id="NF004976">
    <property type="entry name" value="PRK06349.1"/>
    <property type="match status" value="1"/>
</dbReference>
<keyword evidence="6 14" id="KW-0028">Amino-acid biosynthesis</keyword>
<evidence type="ECO:0000256" key="15">
    <source>
        <dbReference type="RuleBase" id="RU004171"/>
    </source>
</evidence>
<dbReference type="RefSeq" id="WP_003502900.1">
    <property type="nucleotide sequence ID" value="NZ_BAABZD010000008.1"/>
</dbReference>
<dbReference type="PROSITE" id="PS01042">
    <property type="entry name" value="HOMOSER_DHGENASE"/>
    <property type="match status" value="1"/>
</dbReference>
<dbReference type="Gene3D" id="3.30.360.10">
    <property type="entry name" value="Dihydrodipicolinate Reductase, domain 2"/>
    <property type="match status" value="1"/>
</dbReference>
<dbReference type="AlphaFoldDB" id="A0AAW5F7J6"/>
<dbReference type="InterPro" id="IPR036291">
    <property type="entry name" value="NAD(P)-bd_dom_sf"/>
</dbReference>
<feature type="binding site" evidence="13">
    <location>
        <begin position="7"/>
        <end position="14"/>
    </location>
    <ligand>
        <name>NADP(+)</name>
        <dbReference type="ChEBI" id="CHEBI:58349"/>
    </ligand>
</feature>
<sequence length="402" mass="43956">MIQVAVMGYGTIGSGVVEVLETNREIIKRKTGQDISVKYILDLREFPGDPHEDLIVHDFSTIEKDPDVGIVVEAMGGVNPAYAFAKACLLAGKQVVTSNKALVAAHGTELLQIARDKNINFFFEASVGGGIPIIRPMVQCLAGEQILEISGILNGTTNFILSKMDREGQTFEEALKKAQELGYAERNPEADVEGYDTCRKITILTSLALEKEVNYEEVYTEGITKITDTDFKYAAKMGTSIKLFGSSRMADGKTSVFVCPMMIDRDHPLYGVSDVFNAVMVRGNMVGTLMFYGSGAGKLPTASAVVADIMEAACHMTDNVPLGWSSEKQQLSDVKEMRFRYFIRFAGSAAEKLADVEAAFGKTEIIELPGMDEFAVLTGEMTELKYHKVAAAFGDIRQMIRA</sequence>
<keyword evidence="7 14" id="KW-0791">Threonine biosynthesis</keyword>
<dbReference type="Pfam" id="PF00742">
    <property type="entry name" value="Homoserine_dh"/>
    <property type="match status" value="1"/>
</dbReference>
<dbReference type="Gene3D" id="3.30.70.260">
    <property type="match status" value="1"/>
</dbReference>
<evidence type="ECO:0000256" key="1">
    <source>
        <dbReference type="ARBA" id="ARBA00005056"/>
    </source>
</evidence>
<dbReference type="InterPro" id="IPR016204">
    <property type="entry name" value="HDH"/>
</dbReference>
<dbReference type="PIRSF" id="PIRSF000098">
    <property type="entry name" value="Homoser_dehydrog"/>
    <property type="match status" value="1"/>
</dbReference>
<dbReference type="EMBL" id="JAQLGM010000007">
    <property type="protein sequence ID" value="MDB1999430.1"/>
    <property type="molecule type" value="Genomic_DNA"/>
</dbReference>
<dbReference type="EC" id="1.1.1.3" evidence="4 14"/>
<evidence type="ECO:0000256" key="11">
    <source>
        <dbReference type="ARBA" id="ARBA00048841"/>
    </source>
</evidence>
<dbReference type="EMBL" id="JAINVB010000001">
    <property type="protein sequence ID" value="MCK0087799.1"/>
    <property type="molecule type" value="Genomic_DNA"/>
</dbReference>
<evidence type="ECO:0000256" key="13">
    <source>
        <dbReference type="PIRSR" id="PIRSR000098-2"/>
    </source>
</evidence>
<keyword evidence="9" id="KW-0915">Sodium</keyword>
<keyword evidence="10 14" id="KW-0486">Methionine biosynthesis</keyword>
<evidence type="ECO:0000256" key="6">
    <source>
        <dbReference type="ARBA" id="ARBA00022605"/>
    </source>
</evidence>
<evidence type="ECO:0000256" key="9">
    <source>
        <dbReference type="ARBA" id="ARBA00023053"/>
    </source>
</evidence>
<evidence type="ECO:0000256" key="7">
    <source>
        <dbReference type="ARBA" id="ARBA00022697"/>
    </source>
</evidence>
<dbReference type="SUPFAM" id="SSF55347">
    <property type="entry name" value="Glyceraldehyde-3-phosphate dehydrogenase-like, C-terminal domain"/>
    <property type="match status" value="1"/>
</dbReference>
<dbReference type="InterPro" id="IPR019811">
    <property type="entry name" value="HDH_CS"/>
</dbReference>
<evidence type="ECO:0000256" key="2">
    <source>
        <dbReference type="ARBA" id="ARBA00005062"/>
    </source>
</evidence>
<dbReference type="Gene3D" id="3.40.50.720">
    <property type="entry name" value="NAD(P)-binding Rossmann-like Domain"/>
    <property type="match status" value="1"/>
</dbReference>
<dbReference type="PANTHER" id="PTHR43331">
    <property type="entry name" value="HOMOSERINE DEHYDROGENASE"/>
    <property type="match status" value="1"/>
</dbReference>
<feature type="binding site" evidence="13">
    <location>
        <position position="100"/>
    </location>
    <ligand>
        <name>NADPH</name>
        <dbReference type="ChEBI" id="CHEBI:57783"/>
    </ligand>
</feature>
<evidence type="ECO:0000256" key="4">
    <source>
        <dbReference type="ARBA" id="ARBA00013213"/>
    </source>
</evidence>
<dbReference type="InterPro" id="IPR005106">
    <property type="entry name" value="Asp/hSer_DH_NAD-bd"/>
</dbReference>
<dbReference type="PANTHER" id="PTHR43331:SF1">
    <property type="entry name" value="HOMOSERINE DEHYDROGENASE"/>
    <property type="match status" value="1"/>
</dbReference>
<dbReference type="GO" id="GO:0009088">
    <property type="term" value="P:threonine biosynthetic process"/>
    <property type="evidence" value="ECO:0007669"/>
    <property type="project" value="UniProtKB-KW"/>
</dbReference>
<evidence type="ECO:0000256" key="5">
    <source>
        <dbReference type="ARBA" id="ARBA00013376"/>
    </source>
</evidence>
<feature type="domain" description="Homoserine dehydrogenase catalytic" evidence="16">
    <location>
        <begin position="132"/>
        <end position="310"/>
    </location>
</feature>
<dbReference type="SUPFAM" id="SSF51735">
    <property type="entry name" value="NAD(P)-binding Rossmann-fold domains"/>
    <property type="match status" value="1"/>
</dbReference>
<dbReference type="GO" id="GO:0004412">
    <property type="term" value="F:homoserine dehydrogenase activity"/>
    <property type="evidence" value="ECO:0007669"/>
    <property type="project" value="UniProtKB-EC"/>
</dbReference>
<reference evidence="18" key="1">
    <citation type="journal article" date="2022" name="Cell Host Microbe">
        <title>Colonization of the live biotherapeutic product VE303 and modulation of the microbiota and metabolites in healthy volunteers.</title>
        <authorList>
            <person name="Dsouza M."/>
            <person name="Menon R."/>
            <person name="Crossette E."/>
            <person name="Bhattarai S.K."/>
            <person name="Schneider J."/>
            <person name="Kim Y.G."/>
            <person name="Reddy S."/>
            <person name="Caballero S."/>
            <person name="Felix C."/>
            <person name="Cornacchione L."/>
            <person name="Hendrickson J."/>
            <person name="Watson A.R."/>
            <person name="Minot S.S."/>
            <person name="Greenfield N."/>
            <person name="Schopf L."/>
            <person name="Szabady R."/>
            <person name="Patarroyo J."/>
            <person name="Smith W."/>
            <person name="Harrison P."/>
            <person name="Kuijper E.J."/>
            <person name="Kelly C.P."/>
            <person name="Olle B."/>
            <person name="Bobilev D."/>
            <person name="Silber J.L."/>
            <person name="Bucci V."/>
            <person name="Roberts B."/>
            <person name="Faith J."/>
            <person name="Norman J.M."/>
        </authorList>
    </citation>
    <scope>NUCLEOTIDE SEQUENCE</scope>
    <source>
        <strain evidence="18">VE303-04</strain>
    </source>
</reference>
<dbReference type="Pfam" id="PF03447">
    <property type="entry name" value="NAD_binding_3"/>
    <property type="match status" value="1"/>
</dbReference>
<comment type="pathway">
    <text evidence="2 14">Amino-acid biosynthesis; L-methionine biosynthesis via de novo pathway; L-homoserine from L-aspartate: step 3/3.</text>
</comment>
<comment type="similarity">
    <text evidence="3 15">Belongs to the homoserine dehydrogenase family.</text>
</comment>
<dbReference type="Proteomes" id="UP001203136">
    <property type="component" value="Unassembled WGS sequence"/>
</dbReference>
<dbReference type="GO" id="GO:0050661">
    <property type="term" value="F:NADP binding"/>
    <property type="evidence" value="ECO:0007669"/>
    <property type="project" value="InterPro"/>
</dbReference>
<dbReference type="InterPro" id="IPR001342">
    <property type="entry name" value="HDH_cat"/>
</dbReference>
<evidence type="ECO:0000313" key="19">
    <source>
        <dbReference type="EMBL" id="MDB1999430.1"/>
    </source>
</evidence>
<evidence type="ECO:0000259" key="16">
    <source>
        <dbReference type="Pfam" id="PF00742"/>
    </source>
</evidence>